<evidence type="ECO:0000313" key="1">
    <source>
        <dbReference type="EMBL" id="KAF2831518.1"/>
    </source>
</evidence>
<accession>A0A6A7AFL7</accession>
<gene>
    <name evidence="1" type="ORF">CC86DRAFT_366867</name>
</gene>
<keyword evidence="2" id="KW-1185">Reference proteome</keyword>
<reference evidence="1" key="1">
    <citation type="journal article" date="2020" name="Stud. Mycol.">
        <title>101 Dothideomycetes genomes: a test case for predicting lifestyles and emergence of pathogens.</title>
        <authorList>
            <person name="Haridas S."/>
            <person name="Albert R."/>
            <person name="Binder M."/>
            <person name="Bloem J."/>
            <person name="Labutti K."/>
            <person name="Salamov A."/>
            <person name="Andreopoulos B."/>
            <person name="Baker S."/>
            <person name="Barry K."/>
            <person name="Bills G."/>
            <person name="Bluhm B."/>
            <person name="Cannon C."/>
            <person name="Castanera R."/>
            <person name="Culley D."/>
            <person name="Daum C."/>
            <person name="Ezra D."/>
            <person name="Gonzalez J."/>
            <person name="Henrissat B."/>
            <person name="Kuo A."/>
            <person name="Liang C."/>
            <person name="Lipzen A."/>
            <person name="Lutzoni F."/>
            <person name="Magnuson J."/>
            <person name="Mondo S."/>
            <person name="Nolan M."/>
            <person name="Ohm R."/>
            <person name="Pangilinan J."/>
            <person name="Park H.-J."/>
            <person name="Ramirez L."/>
            <person name="Alfaro M."/>
            <person name="Sun H."/>
            <person name="Tritt A."/>
            <person name="Yoshinaga Y."/>
            <person name="Zwiers L.-H."/>
            <person name="Turgeon B."/>
            <person name="Goodwin S."/>
            <person name="Spatafora J."/>
            <person name="Crous P."/>
            <person name="Grigoriev I."/>
        </authorList>
    </citation>
    <scope>NUCLEOTIDE SEQUENCE</scope>
    <source>
        <strain evidence="1">CBS 113818</strain>
    </source>
</reference>
<dbReference type="EMBL" id="MU006218">
    <property type="protein sequence ID" value="KAF2831518.1"/>
    <property type="molecule type" value="Genomic_DNA"/>
</dbReference>
<organism evidence="1 2">
    <name type="scientific">Ophiobolus disseminans</name>
    <dbReference type="NCBI Taxonomy" id="1469910"/>
    <lineage>
        <taxon>Eukaryota</taxon>
        <taxon>Fungi</taxon>
        <taxon>Dikarya</taxon>
        <taxon>Ascomycota</taxon>
        <taxon>Pezizomycotina</taxon>
        <taxon>Dothideomycetes</taxon>
        <taxon>Pleosporomycetidae</taxon>
        <taxon>Pleosporales</taxon>
        <taxon>Pleosporineae</taxon>
        <taxon>Phaeosphaeriaceae</taxon>
        <taxon>Ophiobolus</taxon>
    </lineage>
</organism>
<sequence>MAKQPGYQISSYKLFGSAFALLSELHRGPLRQWPKDEREARYAAFRAGFESLEDELADAKKNGKHAFIKEHTIFTFGPDKLFAGLYGSDDGVEPLLLQQRDEPKSAHTNPSSLPDKILLSLQPIFQIRHPALMFPSMVRAQSRVLPDSNTRNPRVFSTLTLRHSRAVFDWYLEHGGDLKPKVIDADDIMNEPAVVRQLCIETGLDPDAIQYEWEERQEENALKASFLSTIITSKGIVKGLDARGLDIEAEKVKWKAEFGDDTGEGLAKFVYDAMPDYEYLLSHRTRAKVA</sequence>
<dbReference type="OrthoDB" id="3650366at2759"/>
<evidence type="ECO:0000313" key="2">
    <source>
        <dbReference type="Proteomes" id="UP000799424"/>
    </source>
</evidence>
<dbReference type="PANTHER" id="PTHR48312:SF1">
    <property type="entry name" value="SULFOTRANSFERASE"/>
    <property type="match status" value="1"/>
</dbReference>
<dbReference type="PANTHER" id="PTHR48312">
    <property type="match status" value="1"/>
</dbReference>
<name>A0A6A7AFL7_9PLEO</name>
<protein>
    <submittedName>
        <fullName evidence="1">Uncharacterized protein</fullName>
    </submittedName>
</protein>
<dbReference type="Proteomes" id="UP000799424">
    <property type="component" value="Unassembled WGS sequence"/>
</dbReference>
<proteinExistence type="predicted"/>
<dbReference type="AlphaFoldDB" id="A0A6A7AFL7"/>